<organism evidence="6 7">
    <name type="scientific">Priapulus caudatus</name>
    <name type="common">Priapulid worm</name>
    <dbReference type="NCBI Taxonomy" id="37621"/>
    <lineage>
        <taxon>Eukaryota</taxon>
        <taxon>Metazoa</taxon>
        <taxon>Ecdysozoa</taxon>
        <taxon>Scalidophora</taxon>
        <taxon>Priapulida</taxon>
        <taxon>Priapulimorpha</taxon>
        <taxon>Priapulimorphida</taxon>
        <taxon>Priapulidae</taxon>
        <taxon>Priapulus</taxon>
    </lineage>
</organism>
<dbReference type="PANTHER" id="PTHR23116:SF29">
    <property type="entry name" value="PDZ DOMAIN-CONTAINING PROTEIN 7"/>
    <property type="match status" value="1"/>
</dbReference>
<dbReference type="PROSITE" id="PS50106">
    <property type="entry name" value="PDZ"/>
    <property type="match status" value="2"/>
</dbReference>
<name>A0ABM1DWW2_PRICU</name>
<dbReference type="Gene3D" id="2.30.42.10">
    <property type="match status" value="2"/>
</dbReference>
<feature type="region of interest" description="Disordered" evidence="4">
    <location>
        <begin position="209"/>
        <end position="229"/>
    </location>
</feature>
<feature type="compositionally biased region" description="Polar residues" evidence="4">
    <location>
        <begin position="351"/>
        <end position="366"/>
    </location>
</feature>
<dbReference type="Gene3D" id="1.20.1160.20">
    <property type="match status" value="2"/>
</dbReference>
<dbReference type="PANTHER" id="PTHR23116">
    <property type="entry name" value="PDZ DOMAIN CONTAINING WHIRLIN AND HARMONIN-RELATED"/>
    <property type="match status" value="1"/>
</dbReference>
<keyword evidence="3" id="KW-0966">Cell projection</keyword>
<dbReference type="InterPro" id="IPR033028">
    <property type="entry name" value="Whirlin_HN-like_dom2"/>
</dbReference>
<dbReference type="InterPro" id="IPR001478">
    <property type="entry name" value="PDZ"/>
</dbReference>
<dbReference type="InterPro" id="IPR036034">
    <property type="entry name" value="PDZ_sf"/>
</dbReference>
<sequence length="505" mass="55729">MSSQSNHSSSGSSKRSSLSYNVQKLNEVLGTALDTRDRNAFVDTLNEYHKTRDVYDLVQVLRRILDTPTKRQLLLLLRQQQQQQADGKVANAAPQTYKNVKEVTLRQSTDAKSGLGFSIRGGCEHGLGIYVSAVDRGSVAERHGLQLGDQILASNDVSFEKISHDEAAEILKTSRKLKLLVSSVGRVPGSYVAHHTYIWKDAHGSCVSPPPEVQGHDAKTRRRTAERPGPLLKDSDVRKVNVVVDEGRALGLSIRGGAEYGLGIYITGIDQGSVAYDCGLKVGDQILDINNSSFQDITHAEAAKVLKFARHMIMTVKDVGKIPHARSLYDETQWIMGRESSDSQCSSVQSGDNSGTRQDSDSQQSEPAICKPGDVSVKHHTVAPPSRQTVEDRGRQLLNDTERKTMGYYLDEYGKTNVTVDALVLALFELFDTDAKFMLLPEVRGLISAKDLEKFDSLVLKKEIKAVKEITLEVGLAFGELQSDSNNCSLRTLEILLYIYHAEKL</sequence>
<comment type="subcellular location">
    <subcellularLocation>
        <location evidence="1">Cell projection</location>
    </subcellularLocation>
</comment>
<dbReference type="SMART" id="SM00228">
    <property type="entry name" value="PDZ"/>
    <property type="match status" value="2"/>
</dbReference>
<evidence type="ECO:0000259" key="5">
    <source>
        <dbReference type="PROSITE" id="PS50106"/>
    </source>
</evidence>
<dbReference type="GeneID" id="106806826"/>
<dbReference type="InterPro" id="IPR051844">
    <property type="entry name" value="USH2_Complex_Protein"/>
</dbReference>
<accession>A0ABM1DWW2</accession>
<feature type="region of interest" description="Disordered" evidence="4">
    <location>
        <begin position="340"/>
        <end position="392"/>
    </location>
</feature>
<dbReference type="Proteomes" id="UP000695022">
    <property type="component" value="Unplaced"/>
</dbReference>
<dbReference type="CDD" id="cd07357">
    <property type="entry name" value="HN_L-whirlin_R2_like"/>
    <property type="match status" value="1"/>
</dbReference>
<feature type="compositionally biased region" description="Basic and acidic residues" evidence="4">
    <location>
        <begin position="214"/>
        <end position="226"/>
    </location>
</feature>
<dbReference type="Pfam" id="PF00595">
    <property type="entry name" value="PDZ"/>
    <property type="match status" value="2"/>
</dbReference>
<evidence type="ECO:0000256" key="2">
    <source>
        <dbReference type="ARBA" id="ARBA00022737"/>
    </source>
</evidence>
<protein>
    <submittedName>
        <fullName evidence="7">Whirlin-like</fullName>
    </submittedName>
</protein>
<evidence type="ECO:0000256" key="1">
    <source>
        <dbReference type="ARBA" id="ARBA00004316"/>
    </source>
</evidence>
<proteinExistence type="predicted"/>
<feature type="domain" description="PDZ" evidence="5">
    <location>
        <begin position="102"/>
        <end position="174"/>
    </location>
</feature>
<dbReference type="SUPFAM" id="SSF50156">
    <property type="entry name" value="PDZ domain-like"/>
    <property type="match status" value="2"/>
</dbReference>
<gene>
    <name evidence="7" type="primary">LOC106806826</name>
</gene>
<dbReference type="RefSeq" id="XP_014664433.1">
    <property type="nucleotide sequence ID" value="XM_014808947.1"/>
</dbReference>
<dbReference type="CDD" id="cd06741">
    <property type="entry name" value="PDZ2_FL-whirlin"/>
    <property type="match status" value="1"/>
</dbReference>
<keyword evidence="6" id="KW-1185">Reference proteome</keyword>
<keyword evidence="2" id="KW-0677">Repeat</keyword>
<feature type="domain" description="PDZ" evidence="5">
    <location>
        <begin position="239"/>
        <end position="307"/>
    </location>
</feature>
<evidence type="ECO:0000256" key="3">
    <source>
        <dbReference type="ARBA" id="ARBA00023273"/>
    </source>
</evidence>
<reference evidence="7" key="1">
    <citation type="submission" date="2025-08" db="UniProtKB">
        <authorList>
            <consortium name="RefSeq"/>
        </authorList>
    </citation>
    <scope>IDENTIFICATION</scope>
</reference>
<evidence type="ECO:0000313" key="6">
    <source>
        <dbReference type="Proteomes" id="UP000695022"/>
    </source>
</evidence>
<evidence type="ECO:0000313" key="7">
    <source>
        <dbReference type="RefSeq" id="XP_014664433.1"/>
    </source>
</evidence>
<evidence type="ECO:0000256" key="4">
    <source>
        <dbReference type="SAM" id="MobiDB-lite"/>
    </source>
</evidence>